<evidence type="ECO:0008006" key="8">
    <source>
        <dbReference type="Google" id="ProtNLM"/>
    </source>
</evidence>
<dbReference type="PANTHER" id="PTHR19277">
    <property type="entry name" value="PENTRAXIN"/>
    <property type="match status" value="1"/>
</dbReference>
<evidence type="ECO:0000313" key="7">
    <source>
        <dbReference type="Proteomes" id="UP000663881"/>
    </source>
</evidence>
<evidence type="ECO:0000256" key="3">
    <source>
        <dbReference type="ARBA" id="ARBA00022837"/>
    </source>
</evidence>
<evidence type="ECO:0000313" key="5">
    <source>
        <dbReference type="EMBL" id="CAF0817442.1"/>
    </source>
</evidence>
<dbReference type="InterPro" id="IPR051360">
    <property type="entry name" value="Neuronal_Pentraxin_Related"/>
</dbReference>
<dbReference type="EMBL" id="CAJNON010000028">
    <property type="protein sequence ID" value="CAF0817442.1"/>
    <property type="molecule type" value="Genomic_DNA"/>
</dbReference>
<protein>
    <recommendedName>
        <fullName evidence="8">LamG-like jellyroll fold domain-containing protein</fullName>
    </recommendedName>
</protein>
<sequence length="146" mass="15479">MSLWIQRTSTGGGTLVHYSAQTDGQGWCIVPIGFSSAGNITANIWYPNNQVTGPVLSANTWAHIATTYSQTHGLTLYVNGVSVGSTTAQNNDAPGTPVILTLGNSLSGSWCQSQSIAIGTFYGYLDEFRVYSRELSAAEVSELANP</sequence>
<reference evidence="6" key="1">
    <citation type="submission" date="2021-02" db="EMBL/GenBank/DDBJ databases">
        <authorList>
            <person name="Nowell W R."/>
        </authorList>
    </citation>
    <scope>NUCLEOTIDE SEQUENCE</scope>
</reference>
<evidence type="ECO:0000256" key="1">
    <source>
        <dbReference type="ARBA" id="ARBA00001913"/>
    </source>
</evidence>
<dbReference type="Proteomes" id="UP000663891">
    <property type="component" value="Unassembled WGS sequence"/>
</dbReference>
<dbReference type="PANTHER" id="PTHR19277:SF125">
    <property type="entry name" value="B6"/>
    <property type="match status" value="1"/>
</dbReference>
<evidence type="ECO:0000256" key="4">
    <source>
        <dbReference type="ARBA" id="ARBA00023157"/>
    </source>
</evidence>
<keyword evidence="3" id="KW-0106">Calcium</keyword>
<dbReference type="InterPro" id="IPR013320">
    <property type="entry name" value="ConA-like_dom_sf"/>
</dbReference>
<evidence type="ECO:0000313" key="6">
    <source>
        <dbReference type="EMBL" id="CAF4078786.1"/>
    </source>
</evidence>
<dbReference type="SUPFAM" id="SSF49899">
    <property type="entry name" value="Concanavalin A-like lectins/glucanases"/>
    <property type="match status" value="1"/>
</dbReference>
<dbReference type="Pfam" id="PF13385">
    <property type="entry name" value="Laminin_G_3"/>
    <property type="match status" value="1"/>
</dbReference>
<dbReference type="GO" id="GO:0046872">
    <property type="term" value="F:metal ion binding"/>
    <property type="evidence" value="ECO:0007669"/>
    <property type="project" value="UniProtKB-KW"/>
</dbReference>
<keyword evidence="4" id="KW-1015">Disulfide bond</keyword>
<organism evidence="6 7">
    <name type="scientific">Adineta steineri</name>
    <dbReference type="NCBI Taxonomy" id="433720"/>
    <lineage>
        <taxon>Eukaryota</taxon>
        <taxon>Metazoa</taxon>
        <taxon>Spiralia</taxon>
        <taxon>Gnathifera</taxon>
        <taxon>Rotifera</taxon>
        <taxon>Eurotatoria</taxon>
        <taxon>Bdelloidea</taxon>
        <taxon>Adinetida</taxon>
        <taxon>Adinetidae</taxon>
        <taxon>Adineta</taxon>
    </lineage>
</organism>
<keyword evidence="2" id="KW-0479">Metal-binding</keyword>
<comment type="caution">
    <text evidence="6">The sequence shown here is derived from an EMBL/GenBank/DDBJ whole genome shotgun (WGS) entry which is preliminary data.</text>
</comment>
<comment type="cofactor">
    <cofactor evidence="1">
        <name>Ca(2+)</name>
        <dbReference type="ChEBI" id="CHEBI:29108"/>
    </cofactor>
</comment>
<name>A0A819TGG8_9BILA</name>
<dbReference type="Proteomes" id="UP000663881">
    <property type="component" value="Unassembled WGS sequence"/>
</dbReference>
<dbReference type="OrthoDB" id="6017464at2759"/>
<dbReference type="Gene3D" id="2.60.120.200">
    <property type="match status" value="1"/>
</dbReference>
<gene>
    <name evidence="6" type="ORF">OKA104_LOCUS34432</name>
    <name evidence="5" type="ORF">VCS650_LOCUS4885</name>
</gene>
<evidence type="ECO:0000256" key="2">
    <source>
        <dbReference type="ARBA" id="ARBA00022723"/>
    </source>
</evidence>
<accession>A0A819TGG8</accession>
<proteinExistence type="predicted"/>
<dbReference type="AlphaFoldDB" id="A0A819TGG8"/>
<dbReference type="EMBL" id="CAJOAY010004664">
    <property type="protein sequence ID" value="CAF4078786.1"/>
    <property type="molecule type" value="Genomic_DNA"/>
</dbReference>